<feature type="domain" description="HTH tetR-type" evidence="5">
    <location>
        <begin position="17"/>
        <end position="77"/>
    </location>
</feature>
<evidence type="ECO:0000256" key="2">
    <source>
        <dbReference type="ARBA" id="ARBA00023125"/>
    </source>
</evidence>
<keyword evidence="1" id="KW-0805">Transcription regulation</keyword>
<accession>A0A917BKI1</accession>
<dbReference type="Pfam" id="PF00440">
    <property type="entry name" value="TetR_N"/>
    <property type="match status" value="1"/>
</dbReference>
<dbReference type="InterPro" id="IPR009057">
    <property type="entry name" value="Homeodomain-like_sf"/>
</dbReference>
<proteinExistence type="predicted"/>
<evidence type="ECO:0000259" key="5">
    <source>
        <dbReference type="PROSITE" id="PS50977"/>
    </source>
</evidence>
<evidence type="ECO:0000313" key="6">
    <source>
        <dbReference type="EMBL" id="GGF46600.1"/>
    </source>
</evidence>
<keyword evidence="2 4" id="KW-0238">DNA-binding</keyword>
<evidence type="ECO:0000256" key="1">
    <source>
        <dbReference type="ARBA" id="ARBA00023015"/>
    </source>
</evidence>
<dbReference type="PROSITE" id="PS50977">
    <property type="entry name" value="HTH_TETR_2"/>
    <property type="match status" value="1"/>
</dbReference>
<keyword evidence="3" id="KW-0804">Transcription</keyword>
<evidence type="ECO:0000256" key="3">
    <source>
        <dbReference type="ARBA" id="ARBA00023163"/>
    </source>
</evidence>
<dbReference type="PANTHER" id="PTHR30055:SF234">
    <property type="entry name" value="HTH-TYPE TRANSCRIPTIONAL REGULATOR BETI"/>
    <property type="match status" value="1"/>
</dbReference>
<keyword evidence="7" id="KW-1185">Reference proteome</keyword>
<gene>
    <name evidence="6" type="ORF">GCM10011519_20740</name>
</gene>
<dbReference type="Gene3D" id="1.10.357.10">
    <property type="entry name" value="Tetracycline Repressor, domain 2"/>
    <property type="match status" value="1"/>
</dbReference>
<reference evidence="6" key="1">
    <citation type="journal article" date="2014" name="Int. J. Syst. Evol. Microbiol.">
        <title>Complete genome sequence of Corynebacterium casei LMG S-19264T (=DSM 44701T), isolated from a smear-ripened cheese.</title>
        <authorList>
            <consortium name="US DOE Joint Genome Institute (JGI-PGF)"/>
            <person name="Walter F."/>
            <person name="Albersmeier A."/>
            <person name="Kalinowski J."/>
            <person name="Ruckert C."/>
        </authorList>
    </citation>
    <scope>NUCLEOTIDE SEQUENCE</scope>
    <source>
        <strain evidence="6">CGMCC 1.16067</strain>
    </source>
</reference>
<dbReference type="Proteomes" id="UP000649179">
    <property type="component" value="Unassembled WGS sequence"/>
</dbReference>
<feature type="DNA-binding region" description="H-T-H motif" evidence="4">
    <location>
        <begin position="40"/>
        <end position="59"/>
    </location>
</feature>
<dbReference type="GO" id="GO:0003700">
    <property type="term" value="F:DNA-binding transcription factor activity"/>
    <property type="evidence" value="ECO:0007669"/>
    <property type="project" value="TreeGrafter"/>
</dbReference>
<dbReference type="SUPFAM" id="SSF46689">
    <property type="entry name" value="Homeodomain-like"/>
    <property type="match status" value="1"/>
</dbReference>
<dbReference type="EMBL" id="BMKQ01000001">
    <property type="protein sequence ID" value="GGF46600.1"/>
    <property type="molecule type" value="Genomic_DNA"/>
</dbReference>
<organism evidence="6 7">
    <name type="scientific">Marmoricola endophyticus</name>
    <dbReference type="NCBI Taxonomy" id="2040280"/>
    <lineage>
        <taxon>Bacteria</taxon>
        <taxon>Bacillati</taxon>
        <taxon>Actinomycetota</taxon>
        <taxon>Actinomycetes</taxon>
        <taxon>Propionibacteriales</taxon>
        <taxon>Nocardioidaceae</taxon>
        <taxon>Marmoricola</taxon>
    </lineage>
</organism>
<protein>
    <submittedName>
        <fullName evidence="6">TetR family transcriptional regulator</fullName>
    </submittedName>
</protein>
<dbReference type="InterPro" id="IPR050109">
    <property type="entry name" value="HTH-type_TetR-like_transc_reg"/>
</dbReference>
<sequence>MSTDPRGRPPLSEERRREQRLAVSRAAVALFREHGLSTTSGQQVAAAAGISERTLWRLFRSKESCVEPVLRSVVDGTRDALRSWSASTALDEHLGAVAEELFDADDTEDALAVIRMSHESPPLRAVWLLLQEQTEPALREALAGPMGLPPDAPAVYVRAATTNAALRVLVDAVAAGGTSYELDEVVAAVRDATRPPPAPSDR</sequence>
<dbReference type="PRINTS" id="PR00455">
    <property type="entry name" value="HTHTETR"/>
</dbReference>
<dbReference type="InterPro" id="IPR001647">
    <property type="entry name" value="HTH_TetR"/>
</dbReference>
<evidence type="ECO:0000256" key="4">
    <source>
        <dbReference type="PROSITE-ProRule" id="PRU00335"/>
    </source>
</evidence>
<dbReference type="AlphaFoldDB" id="A0A917BKI1"/>
<dbReference type="RefSeq" id="WP_229660768.1">
    <property type="nucleotide sequence ID" value="NZ_BMKQ01000001.1"/>
</dbReference>
<name>A0A917BKI1_9ACTN</name>
<reference evidence="6" key="2">
    <citation type="submission" date="2020-09" db="EMBL/GenBank/DDBJ databases">
        <authorList>
            <person name="Sun Q."/>
            <person name="Zhou Y."/>
        </authorList>
    </citation>
    <scope>NUCLEOTIDE SEQUENCE</scope>
    <source>
        <strain evidence="6">CGMCC 1.16067</strain>
    </source>
</reference>
<dbReference type="PANTHER" id="PTHR30055">
    <property type="entry name" value="HTH-TYPE TRANSCRIPTIONAL REGULATOR RUTR"/>
    <property type="match status" value="1"/>
</dbReference>
<evidence type="ECO:0000313" key="7">
    <source>
        <dbReference type="Proteomes" id="UP000649179"/>
    </source>
</evidence>
<comment type="caution">
    <text evidence="6">The sequence shown here is derived from an EMBL/GenBank/DDBJ whole genome shotgun (WGS) entry which is preliminary data.</text>
</comment>
<dbReference type="GO" id="GO:0000976">
    <property type="term" value="F:transcription cis-regulatory region binding"/>
    <property type="evidence" value="ECO:0007669"/>
    <property type="project" value="TreeGrafter"/>
</dbReference>